<dbReference type="Pfam" id="PF12937">
    <property type="entry name" value="F-box-like"/>
    <property type="match status" value="1"/>
</dbReference>
<dbReference type="SUPFAM" id="SSF81383">
    <property type="entry name" value="F-box domain"/>
    <property type="match status" value="1"/>
</dbReference>
<dbReference type="VEuPathDB" id="AmoebaDB:ACA1_067410"/>
<dbReference type="EMBL" id="KB008027">
    <property type="protein sequence ID" value="ELR15496.1"/>
    <property type="molecule type" value="Genomic_DNA"/>
</dbReference>
<sequence>MEATPPPRPPPPRPAKAAPGTFKYFTRPQQDTSVGTLSKRATARAREDEVRSPLLFKKTLSWLQLEGLDGWSRRGDTSAMLDRLTHPHSHMLYKEVSGAVYRFYRQLLRPDHPLATAVAADMKSFKAAREAGGLSRTELWHSFREQRLSVQWDEQIIGRIVGFSQSGRSTELPIKQTAIELLAIVFSAWGTTPEISQAVAEEAVKDFQFEQGAGLIGKAGLTGWGKYMLPFWSCGVLALSITLYVFVREVYLGWMENFFFYDEFTIFEHLNPDYYGRMCKSAFSALMYDKINWNDTRFLLQFVINMRRPSEKGTTNQYKRAFLLRFRNEENDYNKSHILSVDPLSPIGVELAVRVLRFCNFETLLRVSAVCRTWRFWCSNDHVWREATKNVEGFLPYLGGAFSLFRVLHYRLPPTAKGRALYYAKHLQTRQPLQFQERLLNLVDADFLAGVKERQQAASEALAASRSRASTLFRNLGGKLVENVQSMLASEPIIIAVPFDIRDREANVSLQFSSQSFGVIDVDVIERIVPAAGSAGQAEDVSLASGQVHLPYLVHSLMQWKETAPMWGEGGGPQIYVEGFLRWIERKFWAYWWPRRSGPVGLSLDDFIAMTWGVVESEHEMDDSVGSTEAPIEAELGLDIAPPDRRERGVLLARNGRFLAVDLQGQSRQGTCMRIGGAGPELVWLASRHNRVASTFTFRSAATGQFLVMRPDGAHTVSHQPGTKDHLWRREGASSKRGQPRLVLGEEKGDGSFRWRAAVNGRPLLEPQEKGSSSSGAGGGEQDPELWQMFFVEPRRPSPAQ</sequence>
<dbReference type="RefSeq" id="XP_004337509.1">
    <property type="nucleotide sequence ID" value="XM_004337461.1"/>
</dbReference>
<accession>L8GTP9</accession>
<dbReference type="Gene3D" id="1.20.1280.50">
    <property type="match status" value="1"/>
</dbReference>
<feature type="region of interest" description="Disordered" evidence="1">
    <location>
        <begin position="714"/>
        <end position="747"/>
    </location>
</feature>
<dbReference type="KEGG" id="acan:ACA1_067410"/>
<evidence type="ECO:0000313" key="4">
    <source>
        <dbReference type="Proteomes" id="UP000011083"/>
    </source>
</evidence>
<feature type="region of interest" description="Disordered" evidence="1">
    <location>
        <begin position="759"/>
        <end position="801"/>
    </location>
</feature>
<evidence type="ECO:0000259" key="2">
    <source>
        <dbReference type="Pfam" id="PF12937"/>
    </source>
</evidence>
<reference evidence="3 4" key="1">
    <citation type="journal article" date="2013" name="Genome Biol.">
        <title>Genome of Acanthamoeba castellanii highlights extensive lateral gene transfer and early evolution of tyrosine kinase signaling.</title>
        <authorList>
            <person name="Clarke M."/>
            <person name="Lohan A.J."/>
            <person name="Liu B."/>
            <person name="Lagkouvardos I."/>
            <person name="Roy S."/>
            <person name="Zafar N."/>
            <person name="Bertelli C."/>
            <person name="Schilde C."/>
            <person name="Kianianmomeni A."/>
            <person name="Burglin T.R."/>
            <person name="Frech C."/>
            <person name="Turcotte B."/>
            <person name="Kopec K.O."/>
            <person name="Synnott J.M."/>
            <person name="Choo C."/>
            <person name="Paponov I."/>
            <person name="Finkler A."/>
            <person name="Soon Heng Tan C."/>
            <person name="Hutchins A.P."/>
            <person name="Weinmeier T."/>
            <person name="Rattei T."/>
            <person name="Chu J.S."/>
            <person name="Gimenez G."/>
            <person name="Irimia M."/>
            <person name="Rigden D.J."/>
            <person name="Fitzpatrick D.A."/>
            <person name="Lorenzo-Morales J."/>
            <person name="Bateman A."/>
            <person name="Chiu C.H."/>
            <person name="Tang P."/>
            <person name="Hegemann P."/>
            <person name="Fromm H."/>
            <person name="Raoult D."/>
            <person name="Greub G."/>
            <person name="Miranda-Saavedra D."/>
            <person name="Chen N."/>
            <person name="Nash P."/>
            <person name="Ginger M.L."/>
            <person name="Horn M."/>
            <person name="Schaap P."/>
            <person name="Caler L."/>
            <person name="Loftus B."/>
        </authorList>
    </citation>
    <scope>NUCLEOTIDE SEQUENCE [LARGE SCALE GENOMIC DNA]</scope>
    <source>
        <strain evidence="3 4">Neff</strain>
    </source>
</reference>
<evidence type="ECO:0000313" key="3">
    <source>
        <dbReference type="EMBL" id="ELR15496.1"/>
    </source>
</evidence>
<feature type="region of interest" description="Disordered" evidence="1">
    <location>
        <begin position="1"/>
        <end position="20"/>
    </location>
</feature>
<feature type="compositionally biased region" description="Pro residues" evidence="1">
    <location>
        <begin position="1"/>
        <end position="14"/>
    </location>
</feature>
<gene>
    <name evidence="3" type="ORF">ACA1_067410</name>
</gene>
<feature type="compositionally biased region" description="Basic and acidic residues" evidence="1">
    <location>
        <begin position="722"/>
        <end position="734"/>
    </location>
</feature>
<name>L8GTP9_ACACF</name>
<dbReference type="Proteomes" id="UP000011083">
    <property type="component" value="Unassembled WGS sequence"/>
</dbReference>
<feature type="domain" description="F-box" evidence="2">
    <location>
        <begin position="350"/>
        <end position="386"/>
    </location>
</feature>
<dbReference type="GeneID" id="14916133"/>
<proteinExistence type="predicted"/>
<dbReference type="InterPro" id="IPR001810">
    <property type="entry name" value="F-box_dom"/>
</dbReference>
<keyword evidence="4" id="KW-1185">Reference proteome</keyword>
<dbReference type="AlphaFoldDB" id="L8GTP9"/>
<protein>
    <submittedName>
        <fullName evidence="3">Fbox domain containing protein</fullName>
    </submittedName>
</protein>
<organism evidence="3 4">
    <name type="scientific">Acanthamoeba castellanii (strain ATCC 30010 / Neff)</name>
    <dbReference type="NCBI Taxonomy" id="1257118"/>
    <lineage>
        <taxon>Eukaryota</taxon>
        <taxon>Amoebozoa</taxon>
        <taxon>Discosea</taxon>
        <taxon>Longamoebia</taxon>
        <taxon>Centramoebida</taxon>
        <taxon>Acanthamoebidae</taxon>
        <taxon>Acanthamoeba</taxon>
    </lineage>
</organism>
<dbReference type="InterPro" id="IPR036047">
    <property type="entry name" value="F-box-like_dom_sf"/>
</dbReference>
<evidence type="ECO:0000256" key="1">
    <source>
        <dbReference type="SAM" id="MobiDB-lite"/>
    </source>
</evidence>